<dbReference type="Proteomes" id="UP001500556">
    <property type="component" value="Unassembled WGS sequence"/>
</dbReference>
<evidence type="ECO:0008006" key="4">
    <source>
        <dbReference type="Google" id="ProtNLM"/>
    </source>
</evidence>
<evidence type="ECO:0000313" key="3">
    <source>
        <dbReference type="Proteomes" id="UP001500556"/>
    </source>
</evidence>
<keyword evidence="1" id="KW-1133">Transmembrane helix</keyword>
<feature type="transmembrane region" description="Helical" evidence="1">
    <location>
        <begin position="88"/>
        <end position="109"/>
    </location>
</feature>
<gene>
    <name evidence="2" type="ORF">GCM10025782_29420</name>
</gene>
<evidence type="ECO:0000256" key="1">
    <source>
        <dbReference type="SAM" id="Phobius"/>
    </source>
</evidence>
<name>A0ABP8YFG4_9MICO</name>
<proteinExistence type="predicted"/>
<protein>
    <recommendedName>
        <fullName evidence="4">TIGR02206 family membrane protein</fullName>
    </recommendedName>
</protein>
<sequence length="120" mass="12751">MVAAATGAWLGLLVHNVAELPNQTLLSPETLGPSLVTAALLTLHATRRVRLTGIGLFGWALLNLVGGALSVLPLPLLPFEPEQTLRHYSFHLLYAATQIPLLVACYPLIAGQRAGPSHDT</sequence>
<keyword evidence="3" id="KW-1185">Reference proteome</keyword>
<evidence type="ECO:0000313" key="2">
    <source>
        <dbReference type="EMBL" id="GAA4728730.1"/>
    </source>
</evidence>
<organism evidence="2 3">
    <name type="scientific">Pedococcus ginsenosidimutans</name>
    <dbReference type="NCBI Taxonomy" id="490570"/>
    <lineage>
        <taxon>Bacteria</taxon>
        <taxon>Bacillati</taxon>
        <taxon>Actinomycetota</taxon>
        <taxon>Actinomycetes</taxon>
        <taxon>Micrococcales</taxon>
        <taxon>Intrasporangiaceae</taxon>
        <taxon>Pedococcus</taxon>
    </lineage>
</organism>
<reference evidence="3" key="1">
    <citation type="journal article" date="2019" name="Int. J. Syst. Evol. Microbiol.">
        <title>The Global Catalogue of Microorganisms (GCM) 10K type strain sequencing project: providing services to taxonomists for standard genome sequencing and annotation.</title>
        <authorList>
            <consortium name="The Broad Institute Genomics Platform"/>
            <consortium name="The Broad Institute Genome Sequencing Center for Infectious Disease"/>
            <person name="Wu L."/>
            <person name="Ma J."/>
        </authorList>
    </citation>
    <scope>NUCLEOTIDE SEQUENCE [LARGE SCALE GENOMIC DNA]</scope>
    <source>
        <strain evidence="3">JCM 18961</strain>
    </source>
</reference>
<dbReference type="RefSeq" id="WP_345504499.1">
    <property type="nucleotide sequence ID" value="NZ_BAABLO010000012.1"/>
</dbReference>
<dbReference type="EMBL" id="BAABLO010000012">
    <property type="protein sequence ID" value="GAA4728730.1"/>
    <property type="molecule type" value="Genomic_DNA"/>
</dbReference>
<keyword evidence="1" id="KW-0472">Membrane</keyword>
<keyword evidence="1" id="KW-0812">Transmembrane</keyword>
<comment type="caution">
    <text evidence="2">The sequence shown here is derived from an EMBL/GenBank/DDBJ whole genome shotgun (WGS) entry which is preliminary data.</text>
</comment>
<accession>A0ABP8YFG4</accession>
<feature type="transmembrane region" description="Helical" evidence="1">
    <location>
        <begin position="56"/>
        <end position="76"/>
    </location>
</feature>